<accession>A0A830H6Q0</accession>
<dbReference type="Proteomes" id="UP000660262">
    <property type="component" value="Unassembled WGS sequence"/>
</dbReference>
<name>A0A830H6Q0_9CHLO</name>
<evidence type="ECO:0000313" key="3">
    <source>
        <dbReference type="EMBL" id="GHP01720.1"/>
    </source>
</evidence>
<gene>
    <name evidence="3" type="ORF">PPROV_000047700</name>
</gene>
<proteinExistence type="predicted"/>
<sequence>MPTDGGATRSVPTATCTPHLRAFDAHLRSLMDATPSSHDASKHAAHLRMACNAMRAVLGHPSPNSREAAEREVEALEKEVAEKERLIEEVKANLSTWSSRLREAGDTRVEEVRDVKMENEKN</sequence>
<keyword evidence="4" id="KW-1185">Reference proteome</keyword>
<comment type="caution">
    <text evidence="3">The sequence shown here is derived from an EMBL/GenBank/DDBJ whole genome shotgun (WGS) entry which is preliminary data.</text>
</comment>
<feature type="region of interest" description="Disordered" evidence="2">
    <location>
        <begin position="103"/>
        <end position="122"/>
    </location>
</feature>
<evidence type="ECO:0000313" key="4">
    <source>
        <dbReference type="Proteomes" id="UP000660262"/>
    </source>
</evidence>
<feature type="coiled-coil region" evidence="1">
    <location>
        <begin position="66"/>
        <end position="100"/>
    </location>
</feature>
<organism evidence="3 4">
    <name type="scientific">Pycnococcus provasolii</name>
    <dbReference type="NCBI Taxonomy" id="41880"/>
    <lineage>
        <taxon>Eukaryota</taxon>
        <taxon>Viridiplantae</taxon>
        <taxon>Chlorophyta</taxon>
        <taxon>Pseudoscourfieldiophyceae</taxon>
        <taxon>Pseudoscourfieldiales</taxon>
        <taxon>Pycnococcaceae</taxon>
        <taxon>Pycnococcus</taxon>
    </lineage>
</organism>
<evidence type="ECO:0000256" key="1">
    <source>
        <dbReference type="SAM" id="Coils"/>
    </source>
</evidence>
<reference evidence="3" key="1">
    <citation type="submission" date="2020-10" db="EMBL/GenBank/DDBJ databases">
        <title>Unveiling of a novel bifunctional photoreceptor, Dualchrome1, isolated from a cosmopolitan green alga.</title>
        <authorList>
            <person name="Suzuki S."/>
            <person name="Kawachi M."/>
        </authorList>
    </citation>
    <scope>NUCLEOTIDE SEQUENCE</scope>
    <source>
        <strain evidence="3">NIES 2893</strain>
    </source>
</reference>
<evidence type="ECO:0008006" key="5">
    <source>
        <dbReference type="Google" id="ProtNLM"/>
    </source>
</evidence>
<protein>
    <recommendedName>
        <fullName evidence="5">Mediator of RNA polymerase II transcription subunit 28</fullName>
    </recommendedName>
</protein>
<evidence type="ECO:0000256" key="2">
    <source>
        <dbReference type="SAM" id="MobiDB-lite"/>
    </source>
</evidence>
<dbReference type="AlphaFoldDB" id="A0A830H6Q0"/>
<dbReference type="EMBL" id="BNJQ01000001">
    <property type="protein sequence ID" value="GHP01720.1"/>
    <property type="molecule type" value="Genomic_DNA"/>
</dbReference>
<keyword evidence="1" id="KW-0175">Coiled coil</keyword>